<keyword evidence="1" id="KW-0539">Nucleus</keyword>
<dbReference type="SMART" id="SM00066">
    <property type="entry name" value="GAL4"/>
    <property type="match status" value="1"/>
</dbReference>
<dbReference type="OrthoDB" id="5595695at2759"/>
<feature type="domain" description="Zn(2)-C6 fungal-type" evidence="2">
    <location>
        <begin position="42"/>
        <end position="72"/>
    </location>
</feature>
<evidence type="ECO:0000256" key="1">
    <source>
        <dbReference type="ARBA" id="ARBA00023242"/>
    </source>
</evidence>
<proteinExistence type="predicted"/>
<dbReference type="Proteomes" id="UP000037136">
    <property type="component" value="Unassembled WGS sequence"/>
</dbReference>
<dbReference type="Gene3D" id="4.10.240.10">
    <property type="entry name" value="Zn(2)-C6 fungal-type DNA-binding domain"/>
    <property type="match status" value="1"/>
</dbReference>
<dbReference type="EMBL" id="LAZP02000095">
    <property type="protein sequence ID" value="PFH60997.1"/>
    <property type="molecule type" value="Genomic_DNA"/>
</dbReference>
<dbReference type="InterPro" id="IPR053187">
    <property type="entry name" value="Notoamide_regulator"/>
</dbReference>
<evidence type="ECO:0000313" key="3">
    <source>
        <dbReference type="EMBL" id="PFH60997.1"/>
    </source>
</evidence>
<dbReference type="Pfam" id="PF00172">
    <property type="entry name" value="Zn_clus"/>
    <property type="match status" value="1"/>
</dbReference>
<dbReference type="InterPro" id="IPR036864">
    <property type="entry name" value="Zn2-C6_fun-type_DNA-bd_sf"/>
</dbReference>
<accession>A0A2A9PJC3</accession>
<dbReference type="AlphaFoldDB" id="A0A2A9PJC3"/>
<dbReference type="PANTHER" id="PTHR47256">
    <property type="entry name" value="ZN(II)2CYS6 TRANSCRIPTION FACTOR (EUROFUNG)-RELATED"/>
    <property type="match status" value="1"/>
</dbReference>
<dbReference type="SUPFAM" id="SSF57701">
    <property type="entry name" value="Zn2/Cys6 DNA-binding domain"/>
    <property type="match status" value="1"/>
</dbReference>
<dbReference type="PANTHER" id="PTHR47256:SF3">
    <property type="entry name" value="ZN(II)2CYS6 TRANSCRIPTION FACTOR (EUROFUNG)"/>
    <property type="match status" value="1"/>
</dbReference>
<dbReference type="PROSITE" id="PS00463">
    <property type="entry name" value="ZN2_CY6_FUNGAL_1"/>
    <property type="match status" value="1"/>
</dbReference>
<keyword evidence="4" id="KW-1185">Reference proteome</keyword>
<dbReference type="GO" id="GO:0008270">
    <property type="term" value="F:zinc ion binding"/>
    <property type="evidence" value="ECO:0007669"/>
    <property type="project" value="InterPro"/>
</dbReference>
<gene>
    <name evidence="3" type="ORF">XA68_18415</name>
</gene>
<dbReference type="GO" id="GO:0000981">
    <property type="term" value="F:DNA-binding transcription factor activity, RNA polymerase II-specific"/>
    <property type="evidence" value="ECO:0007669"/>
    <property type="project" value="InterPro"/>
</dbReference>
<dbReference type="PROSITE" id="PS50048">
    <property type="entry name" value="ZN2_CY6_FUNGAL_2"/>
    <property type="match status" value="1"/>
</dbReference>
<evidence type="ECO:0000259" key="2">
    <source>
        <dbReference type="PROSITE" id="PS50048"/>
    </source>
</evidence>
<protein>
    <recommendedName>
        <fullName evidence="2">Zn(2)-C6 fungal-type domain-containing protein</fullName>
    </recommendedName>
</protein>
<comment type="caution">
    <text evidence="3">The sequence shown here is derived from an EMBL/GenBank/DDBJ whole genome shotgun (WGS) entry which is preliminary data.</text>
</comment>
<evidence type="ECO:0000313" key="4">
    <source>
        <dbReference type="Proteomes" id="UP000037136"/>
    </source>
</evidence>
<dbReference type="InterPro" id="IPR001138">
    <property type="entry name" value="Zn2Cys6_DnaBD"/>
</dbReference>
<dbReference type="CDD" id="cd00067">
    <property type="entry name" value="GAL4"/>
    <property type="match status" value="1"/>
</dbReference>
<sequence>MDRRPSLRTTTRRLMPACSLPAQPVQPAQPVLRRKRQTVSLACERCRKRKAKCNGLMPSCYACTAANLECKYLAPEAGRLLRYRDMQSAYDDMRHASVAAVGSADTVQPFVRANEPMGRWLEALRRSRERRLVPVVSPAASPKVLPVSLWTSVSDDNMMLTGLLTLFWTWAPTASRLVHREMFLAGLCAAAGSTAVTAHFGCSKLLVNAILALSSACFTGPSTSEGPRRLCHRFAHEARRLVENKASSREDLVPLFQGVAILSVYEGIFGYTEGTTASLLSTYYELRAAHQRAQPFIVAPTAEKVQAMCYMATGFDFFDFQLGLIFSSPALACSAPSMSDPEDGTRLLGAEAALCDSLWSPYPLSDQPRLSFSKEHMRAEWELVRHAKEIVPVIESNRTSSVPDFAGTKALYARLLAWHESRMLDFQGQCSLIPAWVCLSLTYHVVALRLLEPFNGISFLDFDGFKPARSLSQSHSESIVSALWRYRTAYDLWHDFWPLHACYAAVSNLLLGHGLAGGSSHKEALTQGCQLLCDLGTRLPLASRMCQELQLAHKELDLPDVVLRFLRRGAAMTKVSQIANVAMLSDAGGGGVRLEPCVIRFGETIHRIG</sequence>
<name>A0A2A9PJC3_OPHUN</name>
<reference evidence="3 4" key="1">
    <citation type="journal article" date="2015" name="BMC Genomics">
        <title>Gene expression during zombie ant biting behavior reflects the complexity underlying fungal parasitic behavioral manipulation.</title>
        <authorList>
            <person name="de Bekker C."/>
            <person name="Ohm R.A."/>
            <person name="Loreto R.G."/>
            <person name="Sebastian A."/>
            <person name="Albert I."/>
            <person name="Merrow M."/>
            <person name="Brachmann A."/>
            <person name="Hughes D.P."/>
        </authorList>
    </citation>
    <scope>NUCLEOTIDE SEQUENCE [LARGE SCALE GENOMIC DNA]</scope>
    <source>
        <strain evidence="3 4">SC16a</strain>
    </source>
</reference>
<organism evidence="3 4">
    <name type="scientific">Ophiocordyceps unilateralis</name>
    <name type="common">Zombie-ant fungus</name>
    <name type="synonym">Torrubia unilateralis</name>
    <dbReference type="NCBI Taxonomy" id="268505"/>
    <lineage>
        <taxon>Eukaryota</taxon>
        <taxon>Fungi</taxon>
        <taxon>Dikarya</taxon>
        <taxon>Ascomycota</taxon>
        <taxon>Pezizomycotina</taxon>
        <taxon>Sordariomycetes</taxon>
        <taxon>Hypocreomycetidae</taxon>
        <taxon>Hypocreales</taxon>
        <taxon>Ophiocordycipitaceae</taxon>
        <taxon>Ophiocordyceps</taxon>
    </lineage>
</organism>
<reference evidence="3 4" key="2">
    <citation type="journal article" date="2017" name="Sci. Rep.">
        <title>Ant-infecting Ophiocordyceps genomes reveal a high diversity of potential behavioral manipulation genes and a possible major role for enterotoxins.</title>
        <authorList>
            <person name="de Bekker C."/>
            <person name="Ohm R.A."/>
            <person name="Evans H.C."/>
            <person name="Brachmann A."/>
            <person name="Hughes D.P."/>
        </authorList>
    </citation>
    <scope>NUCLEOTIDE SEQUENCE [LARGE SCALE GENOMIC DNA]</scope>
    <source>
        <strain evidence="3 4">SC16a</strain>
    </source>
</reference>
<dbReference type="CDD" id="cd12148">
    <property type="entry name" value="fungal_TF_MHR"/>
    <property type="match status" value="1"/>
</dbReference>
<dbReference type="STRING" id="268505.A0A2A9PJC3"/>